<proteinExistence type="predicted"/>
<protein>
    <submittedName>
        <fullName evidence="3">Ribbon-helix-helix domain-containing protein</fullName>
    </submittedName>
</protein>
<sequence>MRTLVDIPEDELEQLTILSRSRKVSRAELIRQAVSGFLSENKAGLENSFGLWKKRAVDGVEYQDRLRREWER</sequence>
<dbReference type="EMBL" id="CP121194">
    <property type="protein sequence ID" value="XBH09904.1"/>
    <property type="molecule type" value="Genomic_DNA"/>
</dbReference>
<gene>
    <name evidence="2" type="ORF">P4G45_15660</name>
    <name evidence="3" type="ORF">P8936_16870</name>
</gene>
<dbReference type="KEGG" id="epl:P4G45_15660"/>
<dbReference type="Gene3D" id="1.10.1220.10">
    <property type="entry name" value="Met repressor-like"/>
    <property type="match status" value="1"/>
</dbReference>
<dbReference type="CDD" id="cd21631">
    <property type="entry name" value="RHH_CopG_NikR-like"/>
    <property type="match status" value="1"/>
</dbReference>
<accession>A0AAU7D6A6</accession>
<evidence type="ECO:0000259" key="1">
    <source>
        <dbReference type="Pfam" id="PF01402"/>
    </source>
</evidence>
<organism evidence="3">
    <name type="scientific">Edaphobacter paludis</name>
    <dbReference type="NCBI Taxonomy" id="3035702"/>
    <lineage>
        <taxon>Bacteria</taxon>
        <taxon>Pseudomonadati</taxon>
        <taxon>Acidobacteriota</taxon>
        <taxon>Terriglobia</taxon>
        <taxon>Terriglobales</taxon>
        <taxon>Acidobacteriaceae</taxon>
        <taxon>Edaphobacter</taxon>
    </lineage>
</organism>
<dbReference type="GO" id="GO:0006355">
    <property type="term" value="P:regulation of DNA-templated transcription"/>
    <property type="evidence" value="ECO:0007669"/>
    <property type="project" value="InterPro"/>
</dbReference>
<dbReference type="InterPro" id="IPR013321">
    <property type="entry name" value="Arc_rbn_hlx_hlx"/>
</dbReference>
<evidence type="ECO:0000313" key="2">
    <source>
        <dbReference type="EMBL" id="XBH09904.1"/>
    </source>
</evidence>
<accession>A0AAU7CWN3</accession>
<reference evidence="3" key="1">
    <citation type="submission" date="2023-03" db="EMBL/GenBank/DDBJ databases">
        <title>Edaphobacter sp.</title>
        <authorList>
            <person name="Huber K.J."/>
            <person name="Papendorf J."/>
            <person name="Pilke C."/>
            <person name="Bunk B."/>
            <person name="Sproeer C."/>
            <person name="Pester M."/>
        </authorList>
    </citation>
    <scope>NUCLEOTIDE SEQUENCE</scope>
    <source>
        <strain evidence="2">DSM 109919</strain>
        <strain evidence="3">DSM 109920</strain>
    </source>
</reference>
<dbReference type="InterPro" id="IPR002145">
    <property type="entry name" value="CopG"/>
</dbReference>
<dbReference type="EMBL" id="CP121195">
    <property type="protein sequence ID" value="XBH13339.1"/>
    <property type="molecule type" value="Genomic_DNA"/>
</dbReference>
<dbReference type="RefSeq" id="WP_348267412.1">
    <property type="nucleotide sequence ID" value="NZ_CP121194.1"/>
</dbReference>
<evidence type="ECO:0000313" key="3">
    <source>
        <dbReference type="EMBL" id="XBH13339.1"/>
    </source>
</evidence>
<feature type="domain" description="Ribbon-helix-helix protein CopG" evidence="1">
    <location>
        <begin position="2"/>
        <end position="35"/>
    </location>
</feature>
<dbReference type="AlphaFoldDB" id="A0AAU7D6A6"/>
<dbReference type="Pfam" id="PF01402">
    <property type="entry name" value="RHH_1"/>
    <property type="match status" value="1"/>
</dbReference>
<name>A0AAU7D6A6_9BACT</name>